<evidence type="ECO:0000313" key="4">
    <source>
        <dbReference type="Proteomes" id="UP001357485"/>
    </source>
</evidence>
<dbReference type="PANTHER" id="PTHR23322:SF6">
    <property type="entry name" value="UBX DOMAIN-CONTAINING PROTEIN 7"/>
    <property type="match status" value="1"/>
</dbReference>
<dbReference type="Proteomes" id="UP001357485">
    <property type="component" value="Unassembled WGS sequence"/>
</dbReference>
<dbReference type="Gene3D" id="3.10.20.90">
    <property type="entry name" value="Phosphatidylinositol 3-kinase Catalytic Subunit, Chain A, domain 1"/>
    <property type="match status" value="1"/>
</dbReference>
<dbReference type="Gene3D" id="3.40.30.10">
    <property type="entry name" value="Glutaredoxin"/>
    <property type="match status" value="1"/>
</dbReference>
<name>A0ABR0LZC3_9PEZI</name>
<proteinExistence type="predicted"/>
<reference evidence="3 4" key="1">
    <citation type="submission" date="2023-08" db="EMBL/GenBank/DDBJ databases">
        <title>Black Yeasts Isolated from many extreme environments.</title>
        <authorList>
            <person name="Coleine C."/>
            <person name="Stajich J.E."/>
            <person name="Selbmann L."/>
        </authorList>
    </citation>
    <scope>NUCLEOTIDE SEQUENCE [LARGE SCALE GENOMIC DNA]</scope>
    <source>
        <strain evidence="3 4">CCFEE 536</strain>
    </source>
</reference>
<dbReference type="PANTHER" id="PTHR23322">
    <property type="entry name" value="FAS-ASSOCIATED PROTEIN"/>
    <property type="match status" value="1"/>
</dbReference>
<organism evidence="3 4">
    <name type="scientific">Cryomyces antarcticus</name>
    <dbReference type="NCBI Taxonomy" id="329879"/>
    <lineage>
        <taxon>Eukaryota</taxon>
        <taxon>Fungi</taxon>
        <taxon>Dikarya</taxon>
        <taxon>Ascomycota</taxon>
        <taxon>Pezizomycotina</taxon>
        <taxon>Dothideomycetes</taxon>
        <taxon>Dothideomycetes incertae sedis</taxon>
        <taxon>Cryomyces</taxon>
    </lineage>
</organism>
<dbReference type="Pfam" id="PF00789">
    <property type="entry name" value="UBX"/>
    <property type="match status" value="1"/>
</dbReference>
<gene>
    <name evidence="3" type="primary">ubx2_2</name>
    <name evidence="3" type="ORF">LTR16_003659</name>
</gene>
<dbReference type="InterPro" id="IPR050730">
    <property type="entry name" value="UBX_domain-protein"/>
</dbReference>
<dbReference type="SUPFAM" id="SSF54236">
    <property type="entry name" value="Ubiquitin-like"/>
    <property type="match status" value="1"/>
</dbReference>
<feature type="compositionally biased region" description="Polar residues" evidence="1">
    <location>
        <begin position="136"/>
        <end position="148"/>
    </location>
</feature>
<feature type="domain" description="UBX" evidence="2">
    <location>
        <begin position="177"/>
        <end position="241"/>
    </location>
</feature>
<sequence length="245" mass="27028">YINYYFHARDSQDAYPHIAIVDPRTGEQVKVWSGPPVPKPVDFVMELHEFLDRYSLDASAKNPVATRKSEKKTVDVNRMTEEEMLEMALKNSMASNGGPKEDDPDALTKAVGTGKGKENAVDPEDLGVMDMDPAGTNGTTEPPASESSPFSLISFTNPHIEPAVDPATTTRIQFRHSGGRVIRRFAVSDPVRRIYEWLKATPFEGKEGVNFALISLGKNLIDSLESTIEEAGLKNGTIMVEFLED</sequence>
<dbReference type="SUPFAM" id="SSF52833">
    <property type="entry name" value="Thioredoxin-like"/>
    <property type="match status" value="1"/>
</dbReference>
<dbReference type="EC" id="1.1.1.8" evidence="3"/>
<evidence type="ECO:0000313" key="3">
    <source>
        <dbReference type="EMBL" id="KAK5256268.1"/>
    </source>
</evidence>
<protein>
    <submittedName>
        <fullName evidence="3">UBX domain protein Ubx2</fullName>
        <ecNumber evidence="3">1.1.1.8</ecNumber>
    </submittedName>
</protein>
<dbReference type="CDD" id="cd01767">
    <property type="entry name" value="UBX"/>
    <property type="match status" value="1"/>
</dbReference>
<keyword evidence="4" id="KW-1185">Reference proteome</keyword>
<dbReference type="InterPro" id="IPR029071">
    <property type="entry name" value="Ubiquitin-like_domsf"/>
</dbReference>
<accession>A0ABR0LZC3</accession>
<dbReference type="EMBL" id="JAVRRA010008613">
    <property type="protein sequence ID" value="KAK5256268.1"/>
    <property type="molecule type" value="Genomic_DNA"/>
</dbReference>
<dbReference type="InterPro" id="IPR036249">
    <property type="entry name" value="Thioredoxin-like_sf"/>
</dbReference>
<comment type="caution">
    <text evidence="3">The sequence shown here is derived from an EMBL/GenBank/DDBJ whole genome shotgun (WGS) entry which is preliminary data.</text>
</comment>
<dbReference type="InterPro" id="IPR001012">
    <property type="entry name" value="UBX_dom"/>
</dbReference>
<keyword evidence="3" id="KW-0560">Oxidoreductase</keyword>
<evidence type="ECO:0000259" key="2">
    <source>
        <dbReference type="PROSITE" id="PS50033"/>
    </source>
</evidence>
<feature type="non-terminal residue" evidence="3">
    <location>
        <position position="1"/>
    </location>
</feature>
<evidence type="ECO:0000256" key="1">
    <source>
        <dbReference type="SAM" id="MobiDB-lite"/>
    </source>
</evidence>
<feature type="region of interest" description="Disordered" evidence="1">
    <location>
        <begin position="93"/>
        <end position="148"/>
    </location>
</feature>
<dbReference type="PROSITE" id="PS50033">
    <property type="entry name" value="UBX"/>
    <property type="match status" value="1"/>
</dbReference>
<dbReference type="GO" id="GO:0141152">
    <property type="term" value="F:glycerol-3-phosphate dehydrogenase (NAD+) activity"/>
    <property type="evidence" value="ECO:0007669"/>
    <property type="project" value="UniProtKB-EC"/>
</dbReference>